<feature type="transmembrane region" description="Helical" evidence="1">
    <location>
        <begin position="178"/>
        <end position="200"/>
    </location>
</feature>
<feature type="transmembrane region" description="Helical" evidence="1">
    <location>
        <begin position="317"/>
        <end position="350"/>
    </location>
</feature>
<sequence>MSIELIIFLAMVITFVAGCFLLKLPVSLSMVLAAVIGALTGGYGFPLRHLIEGTFSYVDTILVITTAMIFMKVIQESGALDALSSLIIKKFHKTPSLLVCLIMLVIMFPGMITGSSTAAVLSAGSIMAPVLMLIGIPQLETACILAMGGILGMIAPPVNIPAMIIGGGIDIPYVGFELPLALLTFPLAFIFALMFGLKYVKKLEYDVIREKLNQEPGEKFGFKIYIPIFVALILMVVNKTVPSLPNLGMPLIFMIASVTGLFTGYKINVAKVCKDAVNSVLPVLGILMGVGMFIQIMTLTGVRGFIVTTCLSLPDGFLYVAMAITIPLFGAVSSYGSASVLGVPFLLAFLSKNQIITAAAISLIASLGDMMPPTALAGIFAAQVVGLDKYTKVLKKCMIPSLMIIAWGIAFILLANSLAPYIVIK</sequence>
<keyword evidence="1" id="KW-0812">Transmembrane</keyword>
<accession>A0AAW6B467</accession>
<feature type="domain" description="TRAP C4-dicarboxylate transport system permease DctM subunit" evidence="2">
    <location>
        <begin position="15"/>
        <end position="413"/>
    </location>
</feature>
<feature type="transmembrane region" description="Helical" evidence="1">
    <location>
        <begin position="118"/>
        <end position="136"/>
    </location>
</feature>
<dbReference type="EMBL" id="JAQLGM010000103">
    <property type="protein sequence ID" value="MDB2002922.1"/>
    <property type="molecule type" value="Genomic_DNA"/>
</dbReference>
<evidence type="ECO:0000313" key="5">
    <source>
        <dbReference type="Proteomes" id="UP001203136"/>
    </source>
</evidence>
<dbReference type="RefSeq" id="WP_003498130.1">
    <property type="nucleotide sequence ID" value="NZ_BAABZD010000012.1"/>
</dbReference>
<gene>
    <name evidence="3" type="ORF">K5I21_24425</name>
    <name evidence="4" type="ORF">PM006_22195</name>
</gene>
<feature type="transmembrane region" description="Helical" evidence="1">
    <location>
        <begin position="57"/>
        <end position="74"/>
    </location>
</feature>
<feature type="transmembrane region" description="Helical" evidence="1">
    <location>
        <begin position="6"/>
        <end position="24"/>
    </location>
</feature>
<organism evidence="3 5">
    <name type="scientific">Clostridium symbiosum</name>
    <name type="common">Bacteroides symbiosus</name>
    <dbReference type="NCBI Taxonomy" id="1512"/>
    <lineage>
        <taxon>Bacteria</taxon>
        <taxon>Bacillati</taxon>
        <taxon>Bacillota</taxon>
        <taxon>Clostridia</taxon>
        <taxon>Lachnospirales</taxon>
        <taxon>Lachnospiraceae</taxon>
        <taxon>Otoolea</taxon>
    </lineage>
</organism>
<protein>
    <submittedName>
        <fullName evidence="3">TRAP transporter large permease subunit</fullName>
    </submittedName>
</protein>
<feature type="transmembrane region" description="Helical" evidence="1">
    <location>
        <begin position="247"/>
        <end position="265"/>
    </location>
</feature>
<dbReference type="AlphaFoldDB" id="A0AAW6B467"/>
<reference evidence="3" key="1">
    <citation type="journal article" date="2022" name="Cell Host Microbe">
        <title>Colonization of the live biotherapeutic product VE303 and modulation of the microbiota and metabolites in healthy volunteers.</title>
        <authorList>
            <person name="Dsouza M."/>
            <person name="Menon R."/>
            <person name="Crossette E."/>
            <person name="Bhattarai S.K."/>
            <person name="Schneider J."/>
            <person name="Kim Y.G."/>
            <person name="Reddy S."/>
            <person name="Caballero S."/>
            <person name="Felix C."/>
            <person name="Cornacchione L."/>
            <person name="Hendrickson J."/>
            <person name="Watson A.R."/>
            <person name="Minot S.S."/>
            <person name="Greenfield N."/>
            <person name="Schopf L."/>
            <person name="Szabady R."/>
            <person name="Patarroyo J."/>
            <person name="Smith W."/>
            <person name="Harrison P."/>
            <person name="Kuijper E.J."/>
            <person name="Kelly C.P."/>
            <person name="Olle B."/>
            <person name="Bobilev D."/>
            <person name="Silber J.L."/>
            <person name="Bucci V."/>
            <person name="Roberts B."/>
            <person name="Faith J."/>
            <person name="Norman J.M."/>
        </authorList>
    </citation>
    <scope>NUCLEOTIDE SEQUENCE</scope>
    <source>
        <strain evidence="3">VE303-04</strain>
    </source>
</reference>
<evidence type="ECO:0000313" key="3">
    <source>
        <dbReference type="EMBL" id="MCK0088954.1"/>
    </source>
</evidence>
<reference evidence="4" key="2">
    <citation type="submission" date="2023-01" db="EMBL/GenBank/DDBJ databases">
        <title>Human gut microbiome strain richness.</title>
        <authorList>
            <person name="Chen-Liaw A."/>
        </authorList>
    </citation>
    <scope>NUCLEOTIDE SEQUENCE</scope>
    <source>
        <strain evidence="4">B1_m1001713B170214d0_201011</strain>
    </source>
</reference>
<evidence type="ECO:0000256" key="1">
    <source>
        <dbReference type="SAM" id="Phobius"/>
    </source>
</evidence>
<dbReference type="GeneID" id="57968236"/>
<evidence type="ECO:0000313" key="4">
    <source>
        <dbReference type="EMBL" id="MDB2002922.1"/>
    </source>
</evidence>
<feature type="transmembrane region" description="Helical" evidence="1">
    <location>
        <begin position="220"/>
        <end position="241"/>
    </location>
</feature>
<feature type="transmembrane region" description="Helical" evidence="1">
    <location>
        <begin position="31"/>
        <end position="51"/>
    </location>
</feature>
<proteinExistence type="predicted"/>
<feature type="transmembrane region" description="Helical" evidence="1">
    <location>
        <begin position="277"/>
        <end position="297"/>
    </location>
</feature>
<name>A0AAW6B467_CLOSY</name>
<feature type="transmembrane region" description="Helical" evidence="1">
    <location>
        <begin position="402"/>
        <end position="424"/>
    </location>
</feature>
<feature type="transmembrane region" description="Helical" evidence="1">
    <location>
        <begin position="143"/>
        <end position="166"/>
    </location>
</feature>
<dbReference type="Proteomes" id="UP001203136">
    <property type="component" value="Unassembled WGS sequence"/>
</dbReference>
<dbReference type="Proteomes" id="UP001300871">
    <property type="component" value="Unassembled WGS sequence"/>
</dbReference>
<dbReference type="EMBL" id="JAINVB010000002">
    <property type="protein sequence ID" value="MCK0088954.1"/>
    <property type="molecule type" value="Genomic_DNA"/>
</dbReference>
<dbReference type="InterPro" id="IPR010656">
    <property type="entry name" value="DctM"/>
</dbReference>
<dbReference type="Pfam" id="PF06808">
    <property type="entry name" value="DctM"/>
    <property type="match status" value="1"/>
</dbReference>
<comment type="caution">
    <text evidence="3">The sequence shown here is derived from an EMBL/GenBank/DDBJ whole genome shotgun (WGS) entry which is preliminary data.</text>
</comment>
<feature type="transmembrane region" description="Helical" evidence="1">
    <location>
        <begin position="357"/>
        <end position="382"/>
    </location>
</feature>
<evidence type="ECO:0000259" key="2">
    <source>
        <dbReference type="Pfam" id="PF06808"/>
    </source>
</evidence>
<feature type="transmembrane region" description="Helical" evidence="1">
    <location>
        <begin position="95"/>
        <end position="112"/>
    </location>
</feature>
<keyword evidence="1" id="KW-1133">Transmembrane helix</keyword>
<keyword evidence="1" id="KW-0472">Membrane</keyword>